<feature type="compositionally biased region" description="Basic and acidic residues" evidence="1">
    <location>
        <begin position="134"/>
        <end position="146"/>
    </location>
</feature>
<accession>A0A6U2TAR8</accession>
<dbReference type="EMBL" id="HBGY01034119">
    <property type="protein sequence ID" value="CAD9615469.1"/>
    <property type="molecule type" value="Transcribed_RNA"/>
</dbReference>
<feature type="compositionally biased region" description="Basic and acidic residues" evidence="1">
    <location>
        <begin position="21"/>
        <end position="30"/>
    </location>
</feature>
<sequence>MWYDIGHQKALEKTSQALREGATEIRKELEAQQSTSPQDKKKQSVKPQEVGSNNAVDLSVSKTESEDSNIMPPPAKVKPSNIRSNDSVRSSGTRRSSMKKPVSDDVSMASRSRKSGVVWDEESINSNRSRHRNRNDGLNDGERDALARLNRLKPSKTTSSSSSDRYGTDSASAYEPTPMPSGDSWNDGISSVPSITFSDLGFSLGSFGMDRSHRSGQMNVDNIDMNDDMSIGMIANAVFGSSRSIGMNSEGPSLGSHSRDWSKAKDAMSYDELSQMMDESIKSFQSLGLNGTKDDL</sequence>
<name>A0A6U2TAR8_9STRA</name>
<organism evidence="2">
    <name type="scientific">Leptocylindrus danicus</name>
    <dbReference type="NCBI Taxonomy" id="163516"/>
    <lineage>
        <taxon>Eukaryota</taxon>
        <taxon>Sar</taxon>
        <taxon>Stramenopiles</taxon>
        <taxon>Ochrophyta</taxon>
        <taxon>Bacillariophyta</taxon>
        <taxon>Coscinodiscophyceae</taxon>
        <taxon>Chaetocerotophycidae</taxon>
        <taxon>Leptocylindrales</taxon>
        <taxon>Leptocylindraceae</taxon>
        <taxon>Leptocylindrus</taxon>
    </lineage>
</organism>
<evidence type="ECO:0000313" key="3">
    <source>
        <dbReference type="EMBL" id="CAD9615471.1"/>
    </source>
</evidence>
<evidence type="ECO:0000313" key="2">
    <source>
        <dbReference type="EMBL" id="CAD9615469.1"/>
    </source>
</evidence>
<dbReference type="AlphaFoldDB" id="A0A6U2TAR8"/>
<reference evidence="2" key="1">
    <citation type="submission" date="2021-01" db="EMBL/GenBank/DDBJ databases">
        <authorList>
            <person name="Corre E."/>
            <person name="Pelletier E."/>
            <person name="Niang G."/>
            <person name="Scheremetjew M."/>
            <person name="Finn R."/>
            <person name="Kale V."/>
            <person name="Holt S."/>
            <person name="Cochrane G."/>
            <person name="Meng A."/>
            <person name="Brown T."/>
            <person name="Cohen L."/>
        </authorList>
    </citation>
    <scope>NUCLEOTIDE SEQUENCE</scope>
    <source>
        <strain evidence="2">B650</strain>
    </source>
</reference>
<evidence type="ECO:0000256" key="1">
    <source>
        <dbReference type="SAM" id="MobiDB-lite"/>
    </source>
</evidence>
<dbReference type="EMBL" id="HBGY01034120">
    <property type="protein sequence ID" value="CAD9615471.1"/>
    <property type="molecule type" value="Transcribed_RNA"/>
</dbReference>
<feature type="compositionally biased region" description="Low complexity" evidence="1">
    <location>
        <begin position="155"/>
        <end position="172"/>
    </location>
</feature>
<proteinExistence type="predicted"/>
<feature type="compositionally biased region" description="Basic and acidic residues" evidence="1">
    <location>
        <begin position="1"/>
        <end position="12"/>
    </location>
</feature>
<gene>
    <name evidence="2" type="ORF">LDAN0321_LOCUS21448</name>
    <name evidence="3" type="ORF">LDAN0321_LOCUS21449</name>
</gene>
<feature type="compositionally biased region" description="Polar residues" evidence="1">
    <location>
        <begin position="81"/>
        <end position="95"/>
    </location>
</feature>
<feature type="compositionally biased region" description="Polar residues" evidence="1">
    <location>
        <begin position="50"/>
        <end position="62"/>
    </location>
</feature>
<feature type="region of interest" description="Disordered" evidence="1">
    <location>
        <begin position="1"/>
        <end position="184"/>
    </location>
</feature>
<protein>
    <submittedName>
        <fullName evidence="2">Uncharacterized protein</fullName>
    </submittedName>
</protein>